<proteinExistence type="predicted"/>
<dbReference type="PANTHER" id="PTHR24198:SF165">
    <property type="entry name" value="ANKYRIN REPEAT-CONTAINING PROTEIN-RELATED"/>
    <property type="match status" value="1"/>
</dbReference>
<dbReference type="Gene3D" id="1.25.40.20">
    <property type="entry name" value="Ankyrin repeat-containing domain"/>
    <property type="match status" value="7"/>
</dbReference>
<feature type="region of interest" description="Disordered" evidence="4">
    <location>
        <begin position="2211"/>
        <end position="2254"/>
    </location>
</feature>
<feature type="repeat" description="ANK" evidence="3">
    <location>
        <begin position="1363"/>
        <end position="1395"/>
    </location>
</feature>
<feature type="repeat" description="ANK" evidence="3">
    <location>
        <begin position="1902"/>
        <end position="1934"/>
    </location>
</feature>
<reference evidence="6 7" key="1">
    <citation type="journal article" date="2024" name="Commun. Biol.">
        <title>Comparative genomic analysis of thermophilic fungi reveals convergent evolutionary adaptations and gene losses.</title>
        <authorList>
            <person name="Steindorff A.S."/>
            <person name="Aguilar-Pontes M.V."/>
            <person name="Robinson A.J."/>
            <person name="Andreopoulos B."/>
            <person name="LaButti K."/>
            <person name="Kuo A."/>
            <person name="Mondo S."/>
            <person name="Riley R."/>
            <person name="Otillar R."/>
            <person name="Haridas S."/>
            <person name="Lipzen A."/>
            <person name="Grimwood J."/>
            <person name="Schmutz J."/>
            <person name="Clum A."/>
            <person name="Reid I.D."/>
            <person name="Moisan M.C."/>
            <person name="Butler G."/>
            <person name="Nguyen T.T.M."/>
            <person name="Dewar K."/>
            <person name="Conant G."/>
            <person name="Drula E."/>
            <person name="Henrissat B."/>
            <person name="Hansel C."/>
            <person name="Singer S."/>
            <person name="Hutchinson M.I."/>
            <person name="de Vries R.P."/>
            <person name="Natvig D.O."/>
            <person name="Powell A.J."/>
            <person name="Tsang A."/>
            <person name="Grigoriev I.V."/>
        </authorList>
    </citation>
    <scope>NUCLEOTIDE SEQUENCE [LARGE SCALE GENOMIC DNA]</scope>
    <source>
        <strain evidence="6 7">CBS 494.80</strain>
    </source>
</reference>
<feature type="region of interest" description="Disordered" evidence="4">
    <location>
        <begin position="2312"/>
        <end position="2342"/>
    </location>
</feature>
<dbReference type="PROSITE" id="PS50297">
    <property type="entry name" value="ANK_REP_REGION"/>
    <property type="match status" value="12"/>
</dbReference>
<evidence type="ECO:0000256" key="3">
    <source>
        <dbReference type="PROSITE-ProRule" id="PRU00023"/>
    </source>
</evidence>
<feature type="repeat" description="ANK" evidence="3">
    <location>
        <begin position="1126"/>
        <end position="1158"/>
    </location>
</feature>
<feature type="domain" description="Nephrocystin 3-like N-terminal" evidence="5">
    <location>
        <begin position="256"/>
        <end position="376"/>
    </location>
</feature>
<dbReference type="InterPro" id="IPR002110">
    <property type="entry name" value="Ankyrin_rpt"/>
</dbReference>
<keyword evidence="2 3" id="KW-0040">ANK repeat</keyword>
<feature type="compositionally biased region" description="Polar residues" evidence="4">
    <location>
        <begin position="2226"/>
        <end position="2250"/>
    </location>
</feature>
<feature type="repeat" description="ANK" evidence="3">
    <location>
        <begin position="1431"/>
        <end position="1460"/>
    </location>
</feature>
<sequence>MDIGAGVAGLIALADLIIGKTIRYSLEVKHAESTIVSFLDETKSLLGILKQIEHTSKQYLEQHELAIDNSVKEHVDVCSQLLSEIRDQLQEGELRKSTLSKIKREILWPFSSSKTKDIVQRLERSKSNLALAFSTKNWLITHEQNTKRESELKTLQEKVASRHISQDLQRIFKWLGDVNHAKLQNNGIALRSHLGSPTGQWFFRGEEFKKWMQAAGSKLWVHGIPGAGKTVLTYVSYAARILYLWDASKSFLTYYRSTIIQHIQELLEAPSGNGDVLAYFYCDFRDKATTQTWNILGSLIKQLAEQNRECLHQLEVFYKTYNPLGSTPKNCGEEDLCQLLVQMAQQFDNNVIIIVDGLDEIENNRADTIELLRSLDEVQQPEMDSSGALTPGGLPVTPTATPRRPAHTSFHIVEDATCTADMRIDAEDLTANDQPNGSSGIGSTGSTIRTSMPRIKLLFVSRSQRDIESRLEDFQQQVIQARPDDLLLYVASEIEHRIFKRQMRFSDEALKEEIIDGLVKNAQGMFRWVACQIDYLGKLHNSNEKRKALAQLPRDLPQTYDRILREIDESHVELVHKTLQWVISAAKPLPIKALLEALAISEGDSDLDSQSMTDEETLLECCSSLLKKSQTVQGALELAHFSVKQYLLSINSHSAPEIAKYQISEGQSSLLLAKSCLTYLNFRCFSHGPEQSSEDYRDVLLQRPFLQHASKYWDTYSQNHFSHPLIVSLSTALFSPPNIGNFRHWNQVMFFSINKDINMTSSVYQACMAATPMHWAALLALPEIVVHLLKDFSPNCASGIGEPLYCALFGPGLIRNDLSVLTIAEAIKQKSWRAPSRILTVQKLLEAGADANNESAILANHDALHIAFHGTDNQTDFVTPLLKAGAKITPATLACAVQFKDDIEVTPGIIALIQGGDNSLQNESSRETFLEIKAHLPSFRASFNGKNERSQQMMMATTNRKEVYRALRTDVRLGLAWRVDKRLEAIKNSPQLEMFSAHIQDNFHYCIRHDWREIVEVFLRHGAKVDRETFSLAVGCRASKIVARLLELNNTIATSADFFTAIKNGDFATFSTLKLAGVDLTSVDDHGCLPIHEALANHSQGGESDRELIIKALVELEPPLDVPNFTGDLPIHYAALLGMSEVVRGFIARSSPVDVENHRGCRPSHNASNKDSAETLQLLLDAGADVHAKRAGIGGTPLHYAVTSHATRCTRLLIDAGADMEQKSASQYTPLVLACLNIRWNTARILLDSGADSNAIDPETHNTPLMMASQHGAIDIVEMIVKQKPDLDKQNLRGENALFLAAVCGHIQIVDILLKSNAAVDANRRSLDGTPLQWAILHGFSDSWELVKYIALKGADVTVADISGRTVLHNAAAYSQLDLVVILFSKGATVLSRCAKGRTPLMDAARSGDLSVIKFLIEKGADVSARDSTAEGSTALLAALKYNSTHEVVEYLLDHGANASDHFLESKETALMLAVKGEDIATVQALLSYGAEVNVQRTSDLRTAILVAVNHEKPEMCKLLLEHGIDISLTDGIGRTIAHHIASSGNLQILKHFLASDMDWNQSQGAHFVDFETELTGYGISPLHLAAKYNFAEFLNLLHEQNSINDVNVKCGGNLMPLHFAARSGHLAIVEALLVRGACVDAVTTIKGQTALHMAASGNNLKCVSALLKRGARPDRLDKHGRAAAELSSDALVTHVIKKALDEQHNDPSSLLVTRDSLDSGGGELTALSTAADPRSIKFSKACEDGDLSSCRQLLSLGVNCNAKPSAEASPPLLVAMSSQSSYNKQLIHFLIDNGADINSQAGPKVARAGYQAIHYAVWAGSEDILRKLLYMKANVSDFGLEPIHIAAYQGKVNMVSILRDYECLSAGGSAMRMLDAQVRDQAQFPKKCLAAGPVYATGNRSTGTPLHLAACAGKNDVISMLLERGAKVDAIDGRGRTPLHQAVYTGHLGAVKLLLDSGANIEARDRCGCTPFLLSAKERTEIMDELIKRSSDVNAIDGYGRNAVFLAIDPADSEKSPIPMLQKLLGLKLSFDTRDFTGRTVLASCLHSNEYYDDEVLEFLIDHTDSFGNSDPIYGNFLNLACEYLLSPGIVLPRLLKRLLEVFDSATFLAYINNQCSLYGTPTYWASYRGDVEMLDLLLKSGADLSVDGGPLGSGLNAACAMGRIDTIRWLLERDVRPVEVKAFELASKHDHVTLLLTRYKEMGPAGLVEESRMSPAPKLPEQNGAESSERSSGPSVGNGTSSSPNLSPLDTRADPTRLEIQTSSCPATPEPPSVVISAETEIRARLNGSRPTTPEIAQVLDALEISSINSSAKRQDGDEICGEVKQIQYSPDRRIESSSQ</sequence>
<dbReference type="Pfam" id="PF12796">
    <property type="entry name" value="Ank_2"/>
    <property type="match status" value="6"/>
</dbReference>
<feature type="repeat" description="ANK" evidence="3">
    <location>
        <begin position="1260"/>
        <end position="1292"/>
    </location>
</feature>
<feature type="repeat" description="ANK" evidence="3">
    <location>
        <begin position="1293"/>
        <end position="1325"/>
    </location>
</feature>
<evidence type="ECO:0000313" key="7">
    <source>
        <dbReference type="Proteomes" id="UP001595075"/>
    </source>
</evidence>
<gene>
    <name evidence="6" type="ORF">VTL71DRAFT_2592</name>
</gene>
<dbReference type="InterPro" id="IPR056884">
    <property type="entry name" value="NPHP3-like_N"/>
</dbReference>
<evidence type="ECO:0000313" key="6">
    <source>
        <dbReference type="EMBL" id="KAL2066521.1"/>
    </source>
</evidence>
<feature type="repeat" description="ANK" evidence="3">
    <location>
        <begin position="1226"/>
        <end position="1258"/>
    </location>
</feature>
<dbReference type="PANTHER" id="PTHR24198">
    <property type="entry name" value="ANKYRIN REPEAT AND PROTEIN KINASE DOMAIN-CONTAINING PROTEIN"/>
    <property type="match status" value="1"/>
</dbReference>
<evidence type="ECO:0000256" key="2">
    <source>
        <dbReference type="ARBA" id="ARBA00023043"/>
    </source>
</evidence>
<feature type="repeat" description="ANK" evidence="3">
    <location>
        <begin position="1613"/>
        <end position="1645"/>
    </location>
</feature>
<feature type="region of interest" description="Disordered" evidence="4">
    <location>
        <begin position="428"/>
        <end position="448"/>
    </location>
</feature>
<dbReference type="PRINTS" id="PR01415">
    <property type="entry name" value="ANKYRIN"/>
</dbReference>
<feature type="repeat" description="ANK" evidence="3">
    <location>
        <begin position="1500"/>
        <end position="1532"/>
    </location>
</feature>
<organism evidence="6 7">
    <name type="scientific">Oculimacula yallundae</name>
    <dbReference type="NCBI Taxonomy" id="86028"/>
    <lineage>
        <taxon>Eukaryota</taxon>
        <taxon>Fungi</taxon>
        <taxon>Dikarya</taxon>
        <taxon>Ascomycota</taxon>
        <taxon>Pezizomycotina</taxon>
        <taxon>Leotiomycetes</taxon>
        <taxon>Helotiales</taxon>
        <taxon>Ploettnerulaceae</taxon>
        <taxon>Oculimacula</taxon>
    </lineage>
</organism>
<keyword evidence="1" id="KW-0677">Repeat</keyword>
<dbReference type="PROSITE" id="PS50088">
    <property type="entry name" value="ANK_REPEAT"/>
    <property type="match status" value="16"/>
</dbReference>
<feature type="domain" description="Nephrocystin 3-like N-terminal" evidence="5">
    <location>
        <begin position="198"/>
        <end position="234"/>
    </location>
</feature>
<feature type="repeat" description="ANK" evidence="3">
    <location>
        <begin position="1647"/>
        <end position="1679"/>
    </location>
</feature>
<dbReference type="EMBL" id="JAZHXI010000011">
    <property type="protein sequence ID" value="KAL2066521.1"/>
    <property type="molecule type" value="Genomic_DNA"/>
</dbReference>
<dbReference type="SUPFAM" id="SSF48403">
    <property type="entry name" value="Ankyrin repeat"/>
    <property type="match status" value="4"/>
</dbReference>
<evidence type="ECO:0000256" key="1">
    <source>
        <dbReference type="ARBA" id="ARBA00022737"/>
    </source>
</evidence>
<feature type="repeat" description="ANK" evidence="3">
    <location>
        <begin position="1396"/>
        <end position="1428"/>
    </location>
</feature>
<feature type="repeat" description="ANK" evidence="3">
    <location>
        <begin position="1159"/>
        <end position="1191"/>
    </location>
</feature>
<feature type="repeat" description="ANK" evidence="3">
    <location>
        <begin position="1193"/>
        <end position="1225"/>
    </location>
</feature>
<dbReference type="Proteomes" id="UP001595075">
    <property type="component" value="Unassembled WGS sequence"/>
</dbReference>
<evidence type="ECO:0000256" key="4">
    <source>
        <dbReference type="SAM" id="MobiDB-lite"/>
    </source>
</evidence>
<feature type="compositionally biased region" description="Basic and acidic residues" evidence="4">
    <location>
        <begin position="2333"/>
        <end position="2342"/>
    </location>
</feature>
<dbReference type="SMART" id="SM00248">
    <property type="entry name" value="ANK"/>
    <property type="match status" value="29"/>
</dbReference>
<name>A0ABR4C9C3_9HELO</name>
<comment type="caution">
    <text evidence="6">The sequence shown here is derived from an EMBL/GenBank/DDBJ whole genome shotgun (WGS) entry which is preliminary data.</text>
</comment>
<feature type="repeat" description="ANK" evidence="3">
    <location>
        <begin position="2122"/>
        <end position="2151"/>
    </location>
</feature>
<dbReference type="Pfam" id="PF24883">
    <property type="entry name" value="NPHP3_N"/>
    <property type="match status" value="2"/>
</dbReference>
<dbReference type="InterPro" id="IPR027417">
    <property type="entry name" value="P-loop_NTPase"/>
</dbReference>
<dbReference type="Gene3D" id="3.40.50.300">
    <property type="entry name" value="P-loop containing nucleotide triphosphate hydrolases"/>
    <property type="match status" value="1"/>
</dbReference>
<dbReference type="InterPro" id="IPR036770">
    <property type="entry name" value="Ankyrin_rpt-contain_sf"/>
</dbReference>
<accession>A0ABR4C9C3</accession>
<protein>
    <recommendedName>
        <fullName evidence="5">Nephrocystin 3-like N-terminal domain-containing protein</fullName>
    </recommendedName>
</protein>
<feature type="repeat" description="ANK" evidence="3">
    <location>
        <begin position="1935"/>
        <end position="1967"/>
    </location>
</feature>
<evidence type="ECO:0000259" key="5">
    <source>
        <dbReference type="Pfam" id="PF24883"/>
    </source>
</evidence>
<feature type="repeat" description="ANK" evidence="3">
    <location>
        <begin position="1466"/>
        <end position="1498"/>
    </location>
</feature>
<dbReference type="Pfam" id="PF00023">
    <property type="entry name" value="Ank"/>
    <property type="match status" value="2"/>
</dbReference>
<keyword evidence="7" id="KW-1185">Reference proteome</keyword>